<dbReference type="EMBL" id="CP022098">
    <property type="protein sequence ID" value="ATB38799.1"/>
    <property type="molecule type" value="Genomic_DNA"/>
</dbReference>
<dbReference type="InterPro" id="IPR011989">
    <property type="entry name" value="ARM-like"/>
</dbReference>
<dbReference type="Gene3D" id="1.25.10.10">
    <property type="entry name" value="Leucine-rich Repeat Variant"/>
    <property type="match status" value="2"/>
</dbReference>
<evidence type="ECO:0008006" key="3">
    <source>
        <dbReference type="Google" id="ProtNLM"/>
    </source>
</evidence>
<proteinExistence type="predicted"/>
<evidence type="ECO:0000313" key="1">
    <source>
        <dbReference type="EMBL" id="ATB38799.1"/>
    </source>
</evidence>
<dbReference type="AlphaFoldDB" id="A0A250J4C5"/>
<dbReference type="InterPro" id="IPR016024">
    <property type="entry name" value="ARM-type_fold"/>
</dbReference>
<reference evidence="1 2" key="1">
    <citation type="submission" date="2017-06" db="EMBL/GenBank/DDBJ databases">
        <title>Sequencing and comparative analysis of myxobacterial genomes.</title>
        <authorList>
            <person name="Rupp O."/>
            <person name="Goesmann A."/>
            <person name="Sogaard-Andersen L."/>
        </authorList>
    </citation>
    <scope>NUCLEOTIDE SEQUENCE [LARGE SCALE GENOMIC DNA]</scope>
    <source>
        <strain evidence="1 2">DSM 52655</strain>
    </source>
</reference>
<dbReference type="SUPFAM" id="SSF48371">
    <property type="entry name" value="ARM repeat"/>
    <property type="match status" value="1"/>
</dbReference>
<accession>A0A250J4C5</accession>
<protein>
    <recommendedName>
        <fullName evidence="3">HEAT repeat domain-containing protein</fullName>
    </recommendedName>
</protein>
<gene>
    <name evidence="1" type="ORF">CYFUS_004234</name>
</gene>
<name>A0A250J4C5_9BACT</name>
<evidence type="ECO:0000313" key="2">
    <source>
        <dbReference type="Proteomes" id="UP000217257"/>
    </source>
</evidence>
<organism evidence="1 2">
    <name type="scientific">Cystobacter fuscus</name>
    <dbReference type="NCBI Taxonomy" id="43"/>
    <lineage>
        <taxon>Bacteria</taxon>
        <taxon>Pseudomonadati</taxon>
        <taxon>Myxococcota</taxon>
        <taxon>Myxococcia</taxon>
        <taxon>Myxococcales</taxon>
        <taxon>Cystobacterineae</taxon>
        <taxon>Archangiaceae</taxon>
        <taxon>Cystobacter</taxon>
    </lineage>
</organism>
<dbReference type="Proteomes" id="UP000217257">
    <property type="component" value="Chromosome"/>
</dbReference>
<dbReference type="KEGG" id="cfus:CYFUS_004234"/>
<sequence>MRQREPLTEEQREAALRDIRGPDPVAIVEAAKLLSADSSTTARLLELLASEERVEVRQGILYALTWHGDVSLWDLMIRILSDQKEHPKVRGQAAECISYMFDKKEGSSQRPHGIPKDREPADVLDAVRAEVHARSEGKLFNLLMEFVFGLRGYDEFPEDAFERFTSLLADPAFWKHEDIWPFLREIGDRWTLLSSSQREQLRPLLIANFDKGSNPVGAFVIGELLGGRYGDEAALDALSSLAGVASMPARAFVPHGLGVLARETRNGKLRKRAVLVLRHLEKSEIEEVRSEAGLALRKIGIPEVHE</sequence>